<dbReference type="Gene3D" id="3.30.420.230">
    <property type="match status" value="1"/>
</dbReference>
<dbReference type="PROSITE" id="PS50819">
    <property type="entry name" value="INTEIN_ENDONUCLEASE"/>
    <property type="match status" value="1"/>
</dbReference>
<dbReference type="OrthoDB" id="5587378at2759"/>
<gene>
    <name evidence="2" type="ORF">IWW36_005231</name>
</gene>
<dbReference type="GO" id="GO:0030623">
    <property type="term" value="F:U5 snRNA binding"/>
    <property type="evidence" value="ECO:0007669"/>
    <property type="project" value="TreeGrafter"/>
</dbReference>
<dbReference type="Pfam" id="PF10596">
    <property type="entry name" value="U6-snRNA_bdg"/>
    <property type="match status" value="1"/>
</dbReference>
<dbReference type="InterPro" id="IPR021983">
    <property type="entry name" value="PRP8_domainIV"/>
</dbReference>
<dbReference type="GO" id="GO:0005682">
    <property type="term" value="C:U5 snRNP"/>
    <property type="evidence" value="ECO:0007669"/>
    <property type="project" value="TreeGrafter"/>
</dbReference>
<feature type="non-terminal residue" evidence="2">
    <location>
        <position position="643"/>
    </location>
</feature>
<dbReference type="Proteomes" id="UP001139887">
    <property type="component" value="Unassembled WGS sequence"/>
</dbReference>
<reference evidence="2" key="1">
    <citation type="submission" date="2022-07" db="EMBL/GenBank/DDBJ databases">
        <title>Phylogenomic reconstructions and comparative analyses of Kickxellomycotina fungi.</title>
        <authorList>
            <person name="Reynolds N.K."/>
            <person name="Stajich J.E."/>
            <person name="Barry K."/>
            <person name="Grigoriev I.V."/>
            <person name="Crous P."/>
            <person name="Smith M.E."/>
        </authorList>
    </citation>
    <scope>NUCLEOTIDE SEQUENCE</scope>
    <source>
        <strain evidence="2">NRRL 1566</strain>
    </source>
</reference>
<accession>A0A9W8I233</accession>
<dbReference type="EMBL" id="JANBUW010001114">
    <property type="protein sequence ID" value="KAJ2844326.1"/>
    <property type="molecule type" value="Genomic_DNA"/>
</dbReference>
<dbReference type="InterPro" id="IPR012337">
    <property type="entry name" value="RNaseH-like_sf"/>
</dbReference>
<dbReference type="Pfam" id="PF05204">
    <property type="entry name" value="Hom_end"/>
    <property type="match status" value="1"/>
</dbReference>
<dbReference type="GO" id="GO:0030908">
    <property type="term" value="P:protein splicing"/>
    <property type="evidence" value="ECO:0007669"/>
    <property type="project" value="InterPro"/>
</dbReference>
<evidence type="ECO:0000313" key="2">
    <source>
        <dbReference type="EMBL" id="KAJ2844326.1"/>
    </source>
</evidence>
<proteinExistence type="predicted"/>
<feature type="non-terminal residue" evidence="2">
    <location>
        <position position="1"/>
    </location>
</feature>
<sequence length="643" mass="71112">DAEAAADAFCDAIASSHTKMAVWEIEARLYMQIDPLIQAVTVQLIAPVTAEHKRFIAQCTKAGISSMNVGQAAWMLGQRLCGVAIPNAADVVELGSGKLPEWIFAETLLVRESVLAGIIDAAGVVSPPHAYSPVIDNDWKRKQDALAEKAKYSYVAITVLQASVAEDILALARSLGIACSATQERIDDKSSMIKVALAPSSALSNVLSRSTVASWVRKPATVQRLPIPYSFTIAPYDVAAVVREVHDKYQMADTNASVEMLQQSVVNSFDTKLIAQIAAEFLLFGIDSTAIAAMAGTDEYAVEQFIAGADLHRYKQLDKLFRRLIMQKLSLKMLQQIDGARQACGRGTYVGVTLDTQAADQLFLLGNNAVVHNSDVYVGFQVQLDLTGIFMHGKLPTLKISYVSLFRSHAWQKSHESLILDLCQVLDNELEPLQIETVQKEAIHPRKSYKMTSSAADITCFASYKWPVSTPSMLTEGGDRMDAGTTQKYWLDVQLRWGDYDSHDIERYTRTKFLSYTTDSMSIYPSPTGVVIGVDLAYNIYSAYGNWIPGMKPLMQQALAKIMKASPALYVIRERIRKALQLFSSEPTESYLNSTNYAELFSHQICWFVDDTNVYRVTVQKTFEGNLSTRPINGAMTVLNPRT</sequence>
<dbReference type="FunFam" id="3.90.1570.40:FF:000001">
    <property type="entry name" value="Pre-mRNA-processing-splicing factor 8"/>
    <property type="match status" value="1"/>
</dbReference>
<dbReference type="GO" id="GO:0000244">
    <property type="term" value="P:spliceosomal tri-snRNP complex assembly"/>
    <property type="evidence" value="ECO:0007669"/>
    <property type="project" value="TreeGrafter"/>
</dbReference>
<dbReference type="Gene3D" id="3.90.1570.40">
    <property type="match status" value="1"/>
</dbReference>
<dbReference type="Pfam" id="PF12134">
    <property type="entry name" value="PRP8_domainIV"/>
    <property type="match status" value="1"/>
</dbReference>
<dbReference type="InterPro" id="IPR027652">
    <property type="entry name" value="PRP8"/>
</dbReference>
<dbReference type="PANTHER" id="PTHR11140:SF0">
    <property type="entry name" value="PRE-MRNA-PROCESSING-SPLICING FACTOR 8"/>
    <property type="match status" value="1"/>
</dbReference>
<name>A0A9W8I233_9FUNG</name>
<dbReference type="PANTHER" id="PTHR11140">
    <property type="entry name" value="PRE-MRNA SPLICING FACTOR PRP8"/>
    <property type="match status" value="1"/>
</dbReference>
<dbReference type="GO" id="GO:0071013">
    <property type="term" value="C:catalytic step 2 spliceosome"/>
    <property type="evidence" value="ECO:0007669"/>
    <property type="project" value="TreeGrafter"/>
</dbReference>
<dbReference type="InterPro" id="IPR004042">
    <property type="entry name" value="Intein_endonuc_central"/>
</dbReference>
<dbReference type="InterPro" id="IPR043172">
    <property type="entry name" value="Prp8_domainIV_palm"/>
</dbReference>
<dbReference type="GO" id="GO:0003677">
    <property type="term" value="F:DNA binding"/>
    <property type="evidence" value="ECO:0007669"/>
    <property type="project" value="InterPro"/>
</dbReference>
<dbReference type="Gene3D" id="3.10.28.10">
    <property type="entry name" value="Homing endonucleases"/>
    <property type="match status" value="1"/>
</dbReference>
<evidence type="ECO:0000313" key="3">
    <source>
        <dbReference type="Proteomes" id="UP001139887"/>
    </source>
</evidence>
<dbReference type="GO" id="GO:0097157">
    <property type="term" value="F:pre-mRNA intronic binding"/>
    <property type="evidence" value="ECO:0007669"/>
    <property type="project" value="TreeGrafter"/>
</dbReference>
<dbReference type="SUPFAM" id="SSF55608">
    <property type="entry name" value="Homing endonucleases"/>
    <property type="match status" value="1"/>
</dbReference>
<organism evidence="2 3">
    <name type="scientific">Coemansia brasiliensis</name>
    <dbReference type="NCBI Taxonomy" id="2650707"/>
    <lineage>
        <taxon>Eukaryota</taxon>
        <taxon>Fungi</taxon>
        <taxon>Fungi incertae sedis</taxon>
        <taxon>Zoopagomycota</taxon>
        <taxon>Kickxellomycotina</taxon>
        <taxon>Kickxellomycetes</taxon>
        <taxon>Kickxellales</taxon>
        <taxon>Kickxellaceae</taxon>
        <taxon>Coemansia</taxon>
    </lineage>
</organism>
<comment type="caution">
    <text evidence="2">The sequence shown here is derived from an EMBL/GenBank/DDBJ whole genome shotgun (WGS) entry which is preliminary data.</text>
</comment>
<dbReference type="GO" id="GO:0030619">
    <property type="term" value="F:U1 snRNA binding"/>
    <property type="evidence" value="ECO:0007669"/>
    <property type="project" value="TreeGrafter"/>
</dbReference>
<evidence type="ECO:0000259" key="1">
    <source>
        <dbReference type="PROSITE" id="PS50819"/>
    </source>
</evidence>
<dbReference type="GO" id="GO:0017070">
    <property type="term" value="F:U6 snRNA binding"/>
    <property type="evidence" value="ECO:0007669"/>
    <property type="project" value="InterPro"/>
</dbReference>
<dbReference type="GO" id="GO:0030620">
    <property type="term" value="F:U2 snRNA binding"/>
    <property type="evidence" value="ECO:0007669"/>
    <property type="project" value="TreeGrafter"/>
</dbReference>
<protein>
    <recommendedName>
        <fullName evidence="1">DOD-type homing endonuclease domain-containing protein</fullName>
    </recommendedName>
</protein>
<dbReference type="InterPro" id="IPR019580">
    <property type="entry name" value="Prp8_U6-snRNA-bd"/>
</dbReference>
<dbReference type="InterPro" id="IPR007869">
    <property type="entry name" value="Homing_endonuc_PI-Sce"/>
</dbReference>
<keyword evidence="3" id="KW-1185">Reference proteome</keyword>
<dbReference type="AlphaFoldDB" id="A0A9W8I233"/>
<feature type="domain" description="DOD-type homing endonuclease" evidence="1">
    <location>
        <begin position="80"/>
        <end position="177"/>
    </location>
</feature>
<dbReference type="GO" id="GO:0004519">
    <property type="term" value="F:endonuclease activity"/>
    <property type="evidence" value="ECO:0007669"/>
    <property type="project" value="InterPro"/>
</dbReference>
<dbReference type="SUPFAM" id="SSF53098">
    <property type="entry name" value="Ribonuclease H-like"/>
    <property type="match status" value="1"/>
</dbReference>
<dbReference type="InterPro" id="IPR027434">
    <property type="entry name" value="Homing_endonucl"/>
</dbReference>